<accession>A0A2M6W3M5</accession>
<gene>
    <name evidence="3" type="ORF">COU31_03105</name>
</gene>
<evidence type="ECO:0000259" key="2">
    <source>
        <dbReference type="Pfam" id="PF13439"/>
    </source>
</evidence>
<dbReference type="Proteomes" id="UP000231183">
    <property type="component" value="Unassembled WGS sequence"/>
</dbReference>
<evidence type="ECO:0000313" key="3">
    <source>
        <dbReference type="EMBL" id="PIT87404.1"/>
    </source>
</evidence>
<dbReference type="Pfam" id="PF00534">
    <property type="entry name" value="Glycos_transf_1"/>
    <property type="match status" value="1"/>
</dbReference>
<dbReference type="PANTHER" id="PTHR45947:SF3">
    <property type="entry name" value="SULFOQUINOVOSYL TRANSFERASE SQD2"/>
    <property type="match status" value="1"/>
</dbReference>
<evidence type="ECO:0000313" key="4">
    <source>
        <dbReference type="Proteomes" id="UP000231183"/>
    </source>
</evidence>
<dbReference type="GO" id="GO:0016757">
    <property type="term" value="F:glycosyltransferase activity"/>
    <property type="evidence" value="ECO:0007669"/>
    <property type="project" value="InterPro"/>
</dbReference>
<dbReference type="Gene3D" id="3.40.50.2000">
    <property type="entry name" value="Glycogen Phosphorylase B"/>
    <property type="match status" value="2"/>
</dbReference>
<dbReference type="EMBL" id="PFBX01000029">
    <property type="protein sequence ID" value="PIT87404.1"/>
    <property type="molecule type" value="Genomic_DNA"/>
</dbReference>
<protein>
    <recommendedName>
        <fullName evidence="5">Glycosyltransferase family 1 protein</fullName>
    </recommendedName>
</protein>
<dbReference type="InterPro" id="IPR028098">
    <property type="entry name" value="Glyco_trans_4-like_N"/>
</dbReference>
<dbReference type="CDD" id="cd03801">
    <property type="entry name" value="GT4_PimA-like"/>
    <property type="match status" value="1"/>
</dbReference>
<dbReference type="InterPro" id="IPR050194">
    <property type="entry name" value="Glycosyltransferase_grp1"/>
</dbReference>
<dbReference type="Pfam" id="PF13439">
    <property type="entry name" value="Glyco_transf_4"/>
    <property type="match status" value="1"/>
</dbReference>
<organism evidence="3 4">
    <name type="scientific">Candidatus Magasanikbacteria bacterium CG10_big_fil_rev_8_21_14_0_10_40_10</name>
    <dbReference type="NCBI Taxonomy" id="1974648"/>
    <lineage>
        <taxon>Bacteria</taxon>
        <taxon>Candidatus Magasanikiibacteriota</taxon>
    </lineage>
</organism>
<dbReference type="PANTHER" id="PTHR45947">
    <property type="entry name" value="SULFOQUINOVOSYL TRANSFERASE SQD2"/>
    <property type="match status" value="1"/>
</dbReference>
<proteinExistence type="predicted"/>
<dbReference type="SUPFAM" id="SSF53756">
    <property type="entry name" value="UDP-Glycosyltransferase/glycogen phosphorylase"/>
    <property type="match status" value="1"/>
</dbReference>
<name>A0A2M6W3M5_9BACT</name>
<dbReference type="AlphaFoldDB" id="A0A2M6W3M5"/>
<feature type="domain" description="Glycosyltransferase subfamily 4-like N-terminal" evidence="2">
    <location>
        <begin position="14"/>
        <end position="171"/>
    </location>
</feature>
<comment type="caution">
    <text evidence="3">The sequence shown here is derived from an EMBL/GenBank/DDBJ whole genome shotgun (WGS) entry which is preliminary data.</text>
</comment>
<evidence type="ECO:0008006" key="5">
    <source>
        <dbReference type="Google" id="ProtNLM"/>
    </source>
</evidence>
<reference evidence="4" key="1">
    <citation type="submission" date="2017-09" db="EMBL/GenBank/DDBJ databases">
        <title>Depth-based differentiation of microbial function through sediment-hosted aquifers and enrichment of novel symbionts in the deep terrestrial subsurface.</title>
        <authorList>
            <person name="Probst A.J."/>
            <person name="Ladd B."/>
            <person name="Jarett J.K."/>
            <person name="Geller-Mcgrath D.E."/>
            <person name="Sieber C.M.K."/>
            <person name="Emerson J.B."/>
            <person name="Anantharaman K."/>
            <person name="Thomas B.C."/>
            <person name="Malmstrom R."/>
            <person name="Stieglmeier M."/>
            <person name="Klingl A."/>
            <person name="Woyke T."/>
            <person name="Ryan C.M."/>
            <person name="Banfield J.F."/>
        </authorList>
    </citation>
    <scope>NUCLEOTIDE SEQUENCE [LARGE SCALE GENOMIC DNA]</scope>
</reference>
<evidence type="ECO:0000259" key="1">
    <source>
        <dbReference type="Pfam" id="PF00534"/>
    </source>
</evidence>
<sequence>MKILLITLEYLPQIGGIASYITNTIKHWPNDNDSFVVCAPKIDDEADFDAKNFWPVYRLEPYFNLIRPRWLKLFWSVFKIVKKEKPDMIFVHHVLPIGQIARLIKKFKKIPYVVFLHGLDYGYAQTNLVKKKRLTGVLSEAQTVVVNSNYLRQRVANQFSALASKTVVVYPCSGYSDVKIDPIKLEEMKKKFNPAGRPVLLTCGRLVARKGVDMVIKSLPAIIKSRPDLLYLVGGQGKCRAELMYLARRLGMENHIKFIGFVDDSDLPYLYSLADIFVMPARQEDNGDIEGFGIVLMEASLFGLPVIAGNTGGQPEAVENGQTGILVDPMDTGQISLSVLKLLQDKELAQRLGRNGQEKAKRFIWSKELKKIFK</sequence>
<dbReference type="InterPro" id="IPR001296">
    <property type="entry name" value="Glyco_trans_1"/>
</dbReference>
<feature type="domain" description="Glycosyl transferase family 1" evidence="1">
    <location>
        <begin position="186"/>
        <end position="358"/>
    </location>
</feature>